<dbReference type="AlphaFoldDB" id="A0A835PC55"/>
<evidence type="ECO:0000313" key="7">
    <source>
        <dbReference type="Proteomes" id="UP000636800"/>
    </source>
</evidence>
<organism evidence="6 7">
    <name type="scientific">Vanilla planifolia</name>
    <name type="common">Vanilla</name>
    <dbReference type="NCBI Taxonomy" id="51239"/>
    <lineage>
        <taxon>Eukaryota</taxon>
        <taxon>Viridiplantae</taxon>
        <taxon>Streptophyta</taxon>
        <taxon>Embryophyta</taxon>
        <taxon>Tracheophyta</taxon>
        <taxon>Spermatophyta</taxon>
        <taxon>Magnoliopsida</taxon>
        <taxon>Liliopsida</taxon>
        <taxon>Asparagales</taxon>
        <taxon>Orchidaceae</taxon>
        <taxon>Vanilloideae</taxon>
        <taxon>Vanilleae</taxon>
        <taxon>Vanilla</taxon>
    </lineage>
</organism>
<evidence type="ECO:0000313" key="6">
    <source>
        <dbReference type="EMBL" id="KAG0450966.1"/>
    </source>
</evidence>
<reference evidence="6 7" key="1">
    <citation type="journal article" date="2020" name="Nat. Food">
        <title>A phased Vanilla planifolia genome enables genetic improvement of flavour and production.</title>
        <authorList>
            <person name="Hasing T."/>
            <person name="Tang H."/>
            <person name="Brym M."/>
            <person name="Khazi F."/>
            <person name="Huang T."/>
            <person name="Chambers A.H."/>
        </authorList>
    </citation>
    <scope>NUCLEOTIDE SEQUENCE [LARGE SCALE GENOMIC DNA]</scope>
    <source>
        <tissue evidence="6">Leaf</tissue>
    </source>
</reference>
<dbReference type="GO" id="GO:0003729">
    <property type="term" value="F:mRNA binding"/>
    <property type="evidence" value="ECO:0007669"/>
    <property type="project" value="TreeGrafter"/>
</dbReference>
<dbReference type="Gene3D" id="3.30.70.330">
    <property type="match status" value="2"/>
</dbReference>
<dbReference type="PANTHER" id="PTHR48032:SF12">
    <property type="entry name" value="RRM DOMAIN-CONTAINING PROTEIN"/>
    <property type="match status" value="1"/>
</dbReference>
<dbReference type="GO" id="GO:0006417">
    <property type="term" value="P:regulation of translation"/>
    <property type="evidence" value="ECO:0007669"/>
    <property type="project" value="TreeGrafter"/>
</dbReference>
<comment type="caution">
    <text evidence="6">The sequence shown here is derived from an EMBL/GenBank/DDBJ whole genome shotgun (WGS) entry which is preliminary data.</text>
</comment>
<feature type="compositionally biased region" description="Basic and acidic residues" evidence="4">
    <location>
        <begin position="358"/>
        <end position="373"/>
    </location>
</feature>
<sequence>MEPSPSSSCCPPSSVDPAKLCLGGITQELDEDVLKEYFHKYGEVKEVAVMRDKVTGKVRGFGFIEFVEPDAAEKAINEEGEHLVSNVSVQVNRVRPRSEKRTYQSHHSGRVGVAKKDTNSIINHGNNTASRKIFVGGLSANVTEDEFRRYFEQFGCITDVVIMHDNVSHRPRGFGFITFDSEESVEKALLKSFHELNSKVVEVKRAIPKDESQHADEGGYNSMNNTSREGWGRENYLANYQSGFYPHFYSRYGYYYGYNPLPICGYGFGQVGYGLGYTYGGYGGNGYIGPYSSQRNSWNGQGMMSARHIPVPYARASTPEPVNMGTGGYVGVTAAGYLRDEWSSNGKDGTNLQLTQPENRKGLEDETVKVEGG</sequence>
<evidence type="ECO:0000256" key="3">
    <source>
        <dbReference type="PROSITE-ProRule" id="PRU00176"/>
    </source>
</evidence>
<dbReference type="PANTHER" id="PTHR48032">
    <property type="entry name" value="RNA-BINDING PROTEIN MUSASHI HOMOLOG RBP6"/>
    <property type="match status" value="1"/>
</dbReference>
<feature type="compositionally biased region" description="Polar residues" evidence="4">
    <location>
        <begin position="344"/>
        <end position="357"/>
    </location>
</feature>
<protein>
    <recommendedName>
        <fullName evidence="5">RRM domain-containing protein</fullName>
    </recommendedName>
</protein>
<dbReference type="Pfam" id="PF00076">
    <property type="entry name" value="RRM_1"/>
    <property type="match status" value="2"/>
</dbReference>
<evidence type="ECO:0000256" key="2">
    <source>
        <dbReference type="ARBA" id="ARBA00022884"/>
    </source>
</evidence>
<dbReference type="Proteomes" id="UP000636800">
    <property type="component" value="Unassembled WGS sequence"/>
</dbReference>
<dbReference type="OrthoDB" id="1880352at2759"/>
<proteinExistence type="predicted"/>
<accession>A0A835PC55</accession>
<dbReference type="PROSITE" id="PS50102">
    <property type="entry name" value="RRM"/>
    <property type="match status" value="2"/>
</dbReference>
<evidence type="ECO:0000259" key="5">
    <source>
        <dbReference type="PROSITE" id="PS50102"/>
    </source>
</evidence>
<dbReference type="SMART" id="SM00360">
    <property type="entry name" value="RRM"/>
    <property type="match status" value="2"/>
</dbReference>
<dbReference type="EMBL" id="JADCNL010000080">
    <property type="protein sequence ID" value="KAG0450966.1"/>
    <property type="molecule type" value="Genomic_DNA"/>
</dbReference>
<dbReference type="SUPFAM" id="SSF54928">
    <property type="entry name" value="RNA-binding domain, RBD"/>
    <property type="match status" value="2"/>
</dbReference>
<dbReference type="InterPro" id="IPR000504">
    <property type="entry name" value="RRM_dom"/>
</dbReference>
<name>A0A835PC55_VANPL</name>
<feature type="domain" description="RRM" evidence="5">
    <location>
        <begin position="131"/>
        <end position="208"/>
    </location>
</feature>
<dbReference type="InterPro" id="IPR035979">
    <property type="entry name" value="RBD_domain_sf"/>
</dbReference>
<evidence type="ECO:0000256" key="1">
    <source>
        <dbReference type="ARBA" id="ARBA00022737"/>
    </source>
</evidence>
<keyword evidence="2 3" id="KW-0694">RNA-binding</keyword>
<evidence type="ECO:0000256" key="4">
    <source>
        <dbReference type="SAM" id="MobiDB-lite"/>
    </source>
</evidence>
<keyword evidence="7" id="KW-1185">Reference proteome</keyword>
<dbReference type="FunFam" id="3.30.70.330:FF:000040">
    <property type="entry name" value="Heterogeneous nuclear ribonucleoprotein A2/B1"/>
    <property type="match status" value="1"/>
</dbReference>
<feature type="domain" description="RRM" evidence="5">
    <location>
        <begin position="18"/>
        <end position="96"/>
    </location>
</feature>
<dbReference type="InterPro" id="IPR012677">
    <property type="entry name" value="Nucleotide-bd_a/b_plait_sf"/>
</dbReference>
<gene>
    <name evidence="6" type="ORF">HPP92_026660</name>
</gene>
<keyword evidence="1" id="KW-0677">Repeat</keyword>
<feature type="region of interest" description="Disordered" evidence="4">
    <location>
        <begin position="344"/>
        <end position="373"/>
    </location>
</feature>